<name>A0AA88KZ09_ARTSF</name>
<protein>
    <submittedName>
        <fullName evidence="1">Uncharacterized protein</fullName>
    </submittedName>
</protein>
<dbReference type="AlphaFoldDB" id="A0AA88KZ09"/>
<reference evidence="1" key="1">
    <citation type="submission" date="2023-07" db="EMBL/GenBank/DDBJ databases">
        <title>Chromosome-level genome assembly of Artemia franciscana.</title>
        <authorList>
            <person name="Jo E."/>
        </authorList>
    </citation>
    <scope>NUCLEOTIDE SEQUENCE</scope>
    <source>
        <tissue evidence="1">Whole body</tissue>
    </source>
</reference>
<dbReference type="Proteomes" id="UP001187531">
    <property type="component" value="Unassembled WGS sequence"/>
</dbReference>
<organism evidence="1 2">
    <name type="scientific">Artemia franciscana</name>
    <name type="common">Brine shrimp</name>
    <name type="synonym">Artemia sanfranciscana</name>
    <dbReference type="NCBI Taxonomy" id="6661"/>
    <lineage>
        <taxon>Eukaryota</taxon>
        <taxon>Metazoa</taxon>
        <taxon>Ecdysozoa</taxon>
        <taxon>Arthropoda</taxon>
        <taxon>Crustacea</taxon>
        <taxon>Branchiopoda</taxon>
        <taxon>Anostraca</taxon>
        <taxon>Artemiidae</taxon>
        <taxon>Artemia</taxon>
    </lineage>
</organism>
<accession>A0AA88KZ09</accession>
<proteinExistence type="predicted"/>
<sequence length="191" mass="20887">MDDAEDYLFTDELLGVLEPAAIGLSGNDVARKESQDLFDRTSPTSPVLSNRPAALKRRSCFHLSPTEIRSPQRRSLRKRPAVDADSLFVKPISRRSLESQNLFGDTQLTAATNARFGKSVSGLTLPRGSSSASLGNASILGSNLEGENKSPAFPILTHYTDVGPFFGLPEKVQELLKQQKGIDKLYGNFDY</sequence>
<gene>
    <name evidence="1" type="ORF">QYM36_019819</name>
</gene>
<keyword evidence="2" id="KW-1185">Reference proteome</keyword>
<comment type="caution">
    <text evidence="1">The sequence shown here is derived from an EMBL/GenBank/DDBJ whole genome shotgun (WGS) entry which is preliminary data.</text>
</comment>
<evidence type="ECO:0000313" key="2">
    <source>
        <dbReference type="Proteomes" id="UP001187531"/>
    </source>
</evidence>
<dbReference type="EMBL" id="JAVRJZ010003884">
    <property type="protein sequence ID" value="KAK2701535.1"/>
    <property type="molecule type" value="Genomic_DNA"/>
</dbReference>
<evidence type="ECO:0000313" key="1">
    <source>
        <dbReference type="EMBL" id="KAK2701535.1"/>
    </source>
</evidence>